<name>A0A975CYB1_9SPHN</name>
<evidence type="ECO:0000313" key="3">
    <source>
        <dbReference type="EMBL" id="QTH20000.1"/>
    </source>
</evidence>
<reference evidence="3" key="1">
    <citation type="submission" date="2020-07" db="EMBL/GenBank/DDBJ databases">
        <authorList>
            <person name="Camacho E."/>
        </authorList>
    </citation>
    <scope>NUCLEOTIDE SEQUENCE</scope>
    <source>
        <strain evidence="3">MPO218</strain>
    </source>
</reference>
<dbReference type="RefSeq" id="WP_030093193.1">
    <property type="nucleotide sequence ID" value="NZ_CP059319.1"/>
</dbReference>
<accession>A0A975CYB1</accession>
<dbReference type="AlphaFoldDB" id="A0A975CYB1"/>
<reference evidence="3" key="2">
    <citation type="submission" date="2021-04" db="EMBL/GenBank/DDBJ databases">
        <title>Isolation and genomic analysis of the ibuprofen-degrading bacterium Sphingomonas strain MPO218.</title>
        <authorList>
            <person name="Aulestia M."/>
            <person name="Flores A."/>
            <person name="Mangas E.L."/>
            <person name="Perez-Pulido A.J."/>
            <person name="Santero E."/>
            <person name="Camacho E.M."/>
        </authorList>
    </citation>
    <scope>NUCLEOTIDE SEQUENCE</scope>
    <source>
        <strain evidence="3">MPO218</strain>
    </source>
</reference>
<dbReference type="EMBL" id="CP059319">
    <property type="protein sequence ID" value="QTH20000.1"/>
    <property type="molecule type" value="Genomic_DNA"/>
</dbReference>
<feature type="transmembrane region" description="Helical" evidence="2">
    <location>
        <begin position="16"/>
        <end position="37"/>
    </location>
</feature>
<keyword evidence="2" id="KW-0812">Transmembrane</keyword>
<evidence type="ECO:0000256" key="1">
    <source>
        <dbReference type="SAM" id="MobiDB-lite"/>
    </source>
</evidence>
<protein>
    <submittedName>
        <fullName evidence="3">Uncharacterized protein</fullName>
    </submittedName>
</protein>
<evidence type="ECO:0000313" key="4">
    <source>
        <dbReference type="Proteomes" id="UP000664914"/>
    </source>
</evidence>
<organism evidence="3 4">
    <name type="scientific">Rhizorhabdus wittichii</name>
    <dbReference type="NCBI Taxonomy" id="160791"/>
    <lineage>
        <taxon>Bacteria</taxon>
        <taxon>Pseudomonadati</taxon>
        <taxon>Pseudomonadota</taxon>
        <taxon>Alphaproteobacteria</taxon>
        <taxon>Sphingomonadales</taxon>
        <taxon>Sphingomonadaceae</taxon>
        <taxon>Rhizorhabdus</taxon>
    </lineage>
</organism>
<feature type="transmembrane region" description="Helical" evidence="2">
    <location>
        <begin position="49"/>
        <end position="70"/>
    </location>
</feature>
<keyword evidence="2" id="KW-1133">Transmembrane helix</keyword>
<dbReference type="Proteomes" id="UP000664914">
    <property type="component" value="Chromosome"/>
</dbReference>
<sequence length="123" mass="13405">MKHPGPFRPEPRPPEFDLLSIIVPLVTMAFGVGIGLYCLHDGGRLGDELYVAAMAFVVAVPAGIIVAIDIERQARRDARARSNEVPPPFDINLVWPPEPTPRLDDEDGAAPSGKPQWFGGRKP</sequence>
<proteinExistence type="predicted"/>
<evidence type="ECO:0000256" key="2">
    <source>
        <dbReference type="SAM" id="Phobius"/>
    </source>
</evidence>
<feature type="region of interest" description="Disordered" evidence="1">
    <location>
        <begin position="76"/>
        <end position="123"/>
    </location>
</feature>
<gene>
    <name evidence="3" type="ORF">HRJ34_16720</name>
</gene>
<keyword evidence="2" id="KW-0472">Membrane</keyword>